<evidence type="ECO:0000313" key="5">
    <source>
        <dbReference type="Proteomes" id="UP001604277"/>
    </source>
</evidence>
<dbReference type="EMBL" id="JBFOLJ010000002">
    <property type="protein sequence ID" value="KAL2554235.1"/>
    <property type="molecule type" value="Genomic_DNA"/>
</dbReference>
<dbReference type="Gene3D" id="1.25.40.10">
    <property type="entry name" value="Tetratricopeptide repeat domain"/>
    <property type="match status" value="2"/>
</dbReference>
<keyword evidence="2" id="KW-0677">Repeat</keyword>
<feature type="repeat" description="PPR" evidence="3">
    <location>
        <begin position="44"/>
        <end position="78"/>
    </location>
</feature>
<protein>
    <submittedName>
        <fullName evidence="4">Pentatricopeptide repeat-containing protein</fullName>
    </submittedName>
</protein>
<dbReference type="Pfam" id="PF13041">
    <property type="entry name" value="PPR_2"/>
    <property type="match status" value="1"/>
</dbReference>
<dbReference type="InterPro" id="IPR002885">
    <property type="entry name" value="PPR_rpt"/>
</dbReference>
<dbReference type="AlphaFoldDB" id="A0ABD1WX03"/>
<gene>
    <name evidence="4" type="ORF">Fot_07854</name>
</gene>
<dbReference type="InterPro" id="IPR011990">
    <property type="entry name" value="TPR-like_helical_dom_sf"/>
</dbReference>
<dbReference type="PANTHER" id="PTHR47941">
    <property type="entry name" value="PENTATRICOPEPTIDE REPEAT-CONTAINING PROTEIN 3, MITOCHONDRIAL"/>
    <property type="match status" value="1"/>
</dbReference>
<organism evidence="4 5">
    <name type="scientific">Forsythia ovata</name>
    <dbReference type="NCBI Taxonomy" id="205694"/>
    <lineage>
        <taxon>Eukaryota</taxon>
        <taxon>Viridiplantae</taxon>
        <taxon>Streptophyta</taxon>
        <taxon>Embryophyta</taxon>
        <taxon>Tracheophyta</taxon>
        <taxon>Spermatophyta</taxon>
        <taxon>Magnoliopsida</taxon>
        <taxon>eudicotyledons</taxon>
        <taxon>Gunneridae</taxon>
        <taxon>Pentapetalae</taxon>
        <taxon>asterids</taxon>
        <taxon>lamiids</taxon>
        <taxon>Lamiales</taxon>
        <taxon>Oleaceae</taxon>
        <taxon>Forsythieae</taxon>
        <taxon>Forsythia</taxon>
    </lineage>
</organism>
<dbReference type="PROSITE" id="PS51375">
    <property type="entry name" value="PPR"/>
    <property type="match status" value="2"/>
</dbReference>
<accession>A0ABD1WX03</accession>
<evidence type="ECO:0000313" key="4">
    <source>
        <dbReference type="EMBL" id="KAL2554235.1"/>
    </source>
</evidence>
<keyword evidence="5" id="KW-1185">Reference proteome</keyword>
<name>A0ABD1WX03_9LAMI</name>
<dbReference type="Pfam" id="PF01535">
    <property type="entry name" value="PPR"/>
    <property type="match status" value="1"/>
</dbReference>
<evidence type="ECO:0000256" key="1">
    <source>
        <dbReference type="ARBA" id="ARBA00007626"/>
    </source>
</evidence>
<proteinExistence type="inferred from homology"/>
<comment type="similarity">
    <text evidence="1">Belongs to the PPR family. P subfamily.</text>
</comment>
<sequence length="106" mass="12358">MKKIGVRPSIFLYNRIMDALVKTSHLNLAISVYNDFKEDGLVEDCVTFMILIKGFCKAGRIDEVFNPLGRMRNNLYKPDVFTYTTMVKVLVSERKLESCLRVWEEM</sequence>
<feature type="repeat" description="PPR" evidence="3">
    <location>
        <begin position="79"/>
        <end position="106"/>
    </location>
</feature>
<dbReference type="NCBIfam" id="TIGR00756">
    <property type="entry name" value="PPR"/>
    <property type="match status" value="3"/>
</dbReference>
<evidence type="ECO:0000256" key="3">
    <source>
        <dbReference type="PROSITE-ProRule" id="PRU00708"/>
    </source>
</evidence>
<comment type="caution">
    <text evidence="4">The sequence shown here is derived from an EMBL/GenBank/DDBJ whole genome shotgun (WGS) entry which is preliminary data.</text>
</comment>
<evidence type="ECO:0000256" key="2">
    <source>
        <dbReference type="ARBA" id="ARBA00022737"/>
    </source>
</evidence>
<dbReference type="Proteomes" id="UP001604277">
    <property type="component" value="Unassembled WGS sequence"/>
</dbReference>
<reference evidence="5" key="1">
    <citation type="submission" date="2024-07" db="EMBL/GenBank/DDBJ databases">
        <title>Two chromosome-level genome assemblies of Korean endemic species Abeliophyllum distichum and Forsythia ovata (Oleaceae).</title>
        <authorList>
            <person name="Jang H."/>
        </authorList>
    </citation>
    <scope>NUCLEOTIDE SEQUENCE [LARGE SCALE GENOMIC DNA]</scope>
</reference>